<protein>
    <submittedName>
        <fullName evidence="2">Uncharacterized protein</fullName>
    </submittedName>
</protein>
<dbReference type="AlphaFoldDB" id="A0A4Q2JFS5"/>
<comment type="caution">
    <text evidence="2">The sequence shown here is derived from an EMBL/GenBank/DDBJ whole genome shotgun (WGS) entry which is preliminary data.</text>
</comment>
<evidence type="ECO:0000313" key="2">
    <source>
        <dbReference type="EMBL" id="RXZ45226.1"/>
    </source>
</evidence>
<dbReference type="RefSeq" id="WP_165307852.1">
    <property type="nucleotide sequence ID" value="NZ_SDPL01000349.1"/>
</dbReference>
<dbReference type="EMBL" id="SDPL01000349">
    <property type="protein sequence ID" value="RXZ45226.1"/>
    <property type="molecule type" value="Genomic_DNA"/>
</dbReference>
<evidence type="ECO:0000256" key="1">
    <source>
        <dbReference type="SAM" id="MobiDB-lite"/>
    </source>
</evidence>
<feature type="non-terminal residue" evidence="2">
    <location>
        <position position="63"/>
    </location>
</feature>
<reference evidence="2 3" key="1">
    <citation type="submission" date="2019-01" db="EMBL/GenBank/DDBJ databases">
        <authorList>
            <person name="Li J."/>
        </authorList>
    </citation>
    <scope>NUCLEOTIDE SEQUENCE [LARGE SCALE GENOMIC DNA]</scope>
    <source>
        <strain evidence="2 3">CGMCC 4.7180</strain>
    </source>
</reference>
<name>A0A4Q2JFS5_9MICO</name>
<feature type="compositionally biased region" description="Basic and acidic residues" evidence="1">
    <location>
        <begin position="31"/>
        <end position="42"/>
    </location>
</feature>
<organism evidence="2 3">
    <name type="scientific">Agromyces binzhouensis</name>
    <dbReference type="NCBI Taxonomy" id="1817495"/>
    <lineage>
        <taxon>Bacteria</taxon>
        <taxon>Bacillati</taxon>
        <taxon>Actinomycetota</taxon>
        <taxon>Actinomycetes</taxon>
        <taxon>Micrococcales</taxon>
        <taxon>Microbacteriaceae</taxon>
        <taxon>Agromyces</taxon>
    </lineage>
</organism>
<feature type="compositionally biased region" description="Low complexity" evidence="1">
    <location>
        <begin position="43"/>
        <end position="63"/>
    </location>
</feature>
<accession>A0A4Q2JFS5</accession>
<gene>
    <name evidence="2" type="ORF">ESO86_13905</name>
</gene>
<dbReference type="Proteomes" id="UP000292881">
    <property type="component" value="Unassembled WGS sequence"/>
</dbReference>
<sequence length="63" mass="6314">MAPANTDQNPAAKALAAAKQLAARAGQATRDQLRKLRRKDTTTDAAAQASAEAPGSPAATSAP</sequence>
<proteinExistence type="predicted"/>
<evidence type="ECO:0000313" key="3">
    <source>
        <dbReference type="Proteomes" id="UP000292881"/>
    </source>
</evidence>
<keyword evidence="3" id="KW-1185">Reference proteome</keyword>
<feature type="region of interest" description="Disordered" evidence="1">
    <location>
        <begin position="23"/>
        <end position="63"/>
    </location>
</feature>